<feature type="non-terminal residue" evidence="3">
    <location>
        <position position="1"/>
    </location>
</feature>
<dbReference type="Gene3D" id="2.60.120.200">
    <property type="match status" value="1"/>
</dbReference>
<reference evidence="3" key="1">
    <citation type="submission" date="2014-12" db="EMBL/GenBank/DDBJ databases">
        <title>Insight into the proteome of Arion vulgaris.</title>
        <authorList>
            <person name="Aradska J."/>
            <person name="Bulat T."/>
            <person name="Smidak R."/>
            <person name="Sarate P."/>
            <person name="Gangsoo J."/>
            <person name="Sialana F."/>
            <person name="Bilban M."/>
            <person name="Lubec G."/>
        </authorList>
    </citation>
    <scope>NUCLEOTIDE SEQUENCE</scope>
    <source>
        <tissue evidence="3">Skin</tissue>
    </source>
</reference>
<comment type="caution">
    <text evidence="1">Lacks conserved residue(s) required for the propagation of feature annotation.</text>
</comment>
<accession>A0A0B6YJD9</accession>
<evidence type="ECO:0000256" key="1">
    <source>
        <dbReference type="PROSITE-ProRule" id="PRU00122"/>
    </source>
</evidence>
<dbReference type="SUPFAM" id="SSF49899">
    <property type="entry name" value="Concanavalin A-like lectins/glucanases"/>
    <property type="match status" value="1"/>
</dbReference>
<dbReference type="Pfam" id="PF02210">
    <property type="entry name" value="Laminin_G_2"/>
    <property type="match status" value="1"/>
</dbReference>
<dbReference type="AlphaFoldDB" id="A0A0B6YJD9"/>
<feature type="domain" description="Laminin G" evidence="2">
    <location>
        <begin position="1"/>
        <end position="72"/>
    </location>
</feature>
<organism evidence="3">
    <name type="scientific">Arion vulgaris</name>
    <dbReference type="NCBI Taxonomy" id="1028688"/>
    <lineage>
        <taxon>Eukaryota</taxon>
        <taxon>Metazoa</taxon>
        <taxon>Spiralia</taxon>
        <taxon>Lophotrochozoa</taxon>
        <taxon>Mollusca</taxon>
        <taxon>Gastropoda</taxon>
        <taxon>Heterobranchia</taxon>
        <taxon>Euthyneura</taxon>
        <taxon>Panpulmonata</taxon>
        <taxon>Eupulmonata</taxon>
        <taxon>Stylommatophora</taxon>
        <taxon>Helicina</taxon>
        <taxon>Arionoidea</taxon>
        <taxon>Arionidae</taxon>
        <taxon>Arion</taxon>
    </lineage>
</organism>
<dbReference type="EMBL" id="HACG01009414">
    <property type="protein sequence ID" value="CEK56279.1"/>
    <property type="molecule type" value="Transcribed_RNA"/>
</dbReference>
<evidence type="ECO:0000313" key="3">
    <source>
        <dbReference type="EMBL" id="CEK56279.1"/>
    </source>
</evidence>
<feature type="non-terminal residue" evidence="3">
    <location>
        <position position="72"/>
    </location>
</feature>
<protein>
    <recommendedName>
        <fullName evidence="2">Laminin G domain-containing protein</fullName>
    </recommendedName>
</protein>
<evidence type="ECO:0000259" key="2">
    <source>
        <dbReference type="PROSITE" id="PS50025"/>
    </source>
</evidence>
<dbReference type="PROSITE" id="PS50025">
    <property type="entry name" value="LAM_G_DOMAIN"/>
    <property type="match status" value="1"/>
</dbReference>
<dbReference type="InterPro" id="IPR013320">
    <property type="entry name" value="ConA-like_dom_sf"/>
</dbReference>
<proteinExistence type="predicted"/>
<name>A0A0B6YJD9_9EUPU</name>
<dbReference type="InterPro" id="IPR001791">
    <property type="entry name" value="Laminin_G"/>
</dbReference>
<sequence length="72" mass="8140">DLKLMSSTKNIVLVYITSSESGDYILIKIDTSGNMMLETNQGYGIYRMKVSGKFADKRPHDVNYIRDGSKMT</sequence>
<gene>
    <name evidence="3" type="primary">ORF27255</name>
</gene>